<name>A0A3Q8IEK1_LEIDO</name>
<evidence type="ECO:0000256" key="1">
    <source>
        <dbReference type="SAM" id="Phobius"/>
    </source>
</evidence>
<dbReference type="AlphaFoldDB" id="A0A3Q8IEK1"/>
<gene>
    <name evidence="2" type="ORF">LdCL_280016800</name>
</gene>
<accession>A0A3Q8IEK1</accession>
<evidence type="ECO:0008006" key="4">
    <source>
        <dbReference type="Google" id="ProtNLM"/>
    </source>
</evidence>
<evidence type="ECO:0000313" key="2">
    <source>
        <dbReference type="EMBL" id="AYU80272.1"/>
    </source>
</evidence>
<keyword evidence="3" id="KW-1185">Reference proteome</keyword>
<feature type="transmembrane region" description="Helical" evidence="1">
    <location>
        <begin position="152"/>
        <end position="171"/>
    </location>
</feature>
<reference evidence="2 3" key="1">
    <citation type="journal article" date="2018" name="Sci. Rep.">
        <title>A complete Leishmania donovani reference genome identifies novel genetic variations associated with virulence.</title>
        <authorList>
            <person name="Lypaczewski P."/>
            <person name="Hoshizaki J."/>
            <person name="Zhang W.-W."/>
            <person name="McCall L.-I."/>
            <person name="Torcivia-Rodriguez J."/>
            <person name="Simonyan V."/>
            <person name="Kaur A."/>
            <person name="Dewar K."/>
            <person name="Matlashewski G."/>
        </authorList>
    </citation>
    <scope>NUCLEOTIDE SEQUENCE [LARGE SCALE GENOMIC DNA]</scope>
    <source>
        <strain evidence="2 3">LdCL</strain>
    </source>
</reference>
<feature type="transmembrane region" description="Helical" evidence="1">
    <location>
        <begin position="227"/>
        <end position="247"/>
    </location>
</feature>
<dbReference type="Proteomes" id="UP000274082">
    <property type="component" value="Chromosome 28"/>
</dbReference>
<dbReference type="VEuPathDB" id="TriTrypDB:LdCL_280016800"/>
<feature type="transmembrane region" description="Helical" evidence="1">
    <location>
        <begin position="84"/>
        <end position="107"/>
    </location>
</feature>
<evidence type="ECO:0000313" key="3">
    <source>
        <dbReference type="Proteomes" id="UP000274082"/>
    </source>
</evidence>
<keyword evidence="1" id="KW-0472">Membrane</keyword>
<dbReference type="VEuPathDB" id="TriTrypDB:LDHU3_28.1530"/>
<organism evidence="2 3">
    <name type="scientific">Leishmania donovani</name>
    <dbReference type="NCBI Taxonomy" id="5661"/>
    <lineage>
        <taxon>Eukaryota</taxon>
        <taxon>Discoba</taxon>
        <taxon>Euglenozoa</taxon>
        <taxon>Kinetoplastea</taxon>
        <taxon>Metakinetoplastina</taxon>
        <taxon>Trypanosomatida</taxon>
        <taxon>Trypanosomatidae</taxon>
        <taxon>Leishmaniinae</taxon>
        <taxon>Leishmania</taxon>
    </lineage>
</organism>
<keyword evidence="1" id="KW-0812">Transmembrane</keyword>
<feature type="transmembrane region" description="Helical" evidence="1">
    <location>
        <begin position="183"/>
        <end position="207"/>
    </location>
</feature>
<keyword evidence="1" id="KW-1133">Transmembrane helix</keyword>
<proteinExistence type="predicted"/>
<dbReference type="VEuPathDB" id="TriTrypDB:LdBPK_281220.1"/>
<dbReference type="OrthoDB" id="264655at2759"/>
<sequence>MIQSARSLGDSSWDSHRQTNRMDSIVNRDIDIRGSLTAKQDDTVNVSDANGAANMYESSYLNEFEYTPTPFNPRRVSRCRIENFVALATLILMLVLSALALITPLFYYRSSTATVRVDSVNVWGTGVEGVRQRYNVHTIFCDNYAAKSDGYLALYILLFLIACVGLFLSLFPIICGRVLICNYLVHTLLFLCWFFVMVAMILGVQMYRENLCHSTSLKNIGFRYGPAFGVTAALFSLLSITMIFLALRAIRNPF</sequence>
<protein>
    <recommendedName>
        <fullName evidence="4">Amastin surface glycofamily protein</fullName>
    </recommendedName>
</protein>
<dbReference type="EMBL" id="CP029527">
    <property type="protein sequence ID" value="AYU80272.1"/>
    <property type="molecule type" value="Genomic_DNA"/>
</dbReference>